<gene>
    <name evidence="1" type="ORF">ACFFJ2_12375</name>
</gene>
<sequence>MVQIFLRLTTTLRRRGQQLEAVEDHTREQEPWCRDPLLHPDIAAMSPREQADLPLRGTHACRC</sequence>
<reference evidence="1 2" key="1">
    <citation type="submission" date="2024-09" db="EMBL/GenBank/DDBJ databases">
        <authorList>
            <person name="Sun Q."/>
            <person name="Mori K."/>
        </authorList>
    </citation>
    <scope>NUCLEOTIDE SEQUENCE [LARGE SCALE GENOMIC DNA]</scope>
    <source>
        <strain evidence="1 2">CCM 8543</strain>
    </source>
</reference>
<evidence type="ECO:0000313" key="2">
    <source>
        <dbReference type="Proteomes" id="UP001589755"/>
    </source>
</evidence>
<dbReference type="EMBL" id="JBHLXD010000019">
    <property type="protein sequence ID" value="MFC0209193.1"/>
    <property type="molecule type" value="Genomic_DNA"/>
</dbReference>
<organism evidence="1 2">
    <name type="scientific">Chelativorans intermedius</name>
    <dbReference type="NCBI Taxonomy" id="515947"/>
    <lineage>
        <taxon>Bacteria</taxon>
        <taxon>Pseudomonadati</taxon>
        <taxon>Pseudomonadota</taxon>
        <taxon>Alphaproteobacteria</taxon>
        <taxon>Hyphomicrobiales</taxon>
        <taxon>Phyllobacteriaceae</taxon>
        <taxon>Chelativorans</taxon>
    </lineage>
</organism>
<evidence type="ECO:0000313" key="1">
    <source>
        <dbReference type="EMBL" id="MFC0209193.1"/>
    </source>
</evidence>
<dbReference type="RefSeq" id="WP_261522186.1">
    <property type="nucleotide sequence ID" value="NZ_JAODNW010000023.1"/>
</dbReference>
<protein>
    <submittedName>
        <fullName evidence="1">Uncharacterized protein</fullName>
    </submittedName>
</protein>
<keyword evidence="2" id="KW-1185">Reference proteome</keyword>
<proteinExistence type="predicted"/>
<accession>A0ABV6D960</accession>
<dbReference type="Proteomes" id="UP001589755">
    <property type="component" value="Unassembled WGS sequence"/>
</dbReference>
<comment type="caution">
    <text evidence="1">The sequence shown here is derived from an EMBL/GenBank/DDBJ whole genome shotgun (WGS) entry which is preliminary data.</text>
</comment>
<name>A0ABV6D960_9HYPH</name>